<accession>A0AAD2QX83</accession>
<dbReference type="Pfam" id="PF16514">
    <property type="entry name" value="NADH-UOR_E"/>
    <property type="match status" value="1"/>
</dbReference>
<proteinExistence type="predicted"/>
<evidence type="ECO:0000313" key="1">
    <source>
        <dbReference type="EMBL" id="EAL7595059.1"/>
    </source>
</evidence>
<dbReference type="AlphaFoldDB" id="A0AAD2QX83"/>
<reference evidence="1 2" key="1">
    <citation type="submission" date="2018-07" db="EMBL/GenBank/DDBJ databases">
        <authorList>
            <consortium name="PulseNet: The National Subtyping Network for Foodborne Disease Surveillance"/>
            <person name="Tarr C.L."/>
            <person name="Trees E."/>
            <person name="Katz L.S."/>
            <person name="Carleton-Romer H.A."/>
            <person name="Stroika S."/>
            <person name="Kucerova Z."/>
            <person name="Roache K.F."/>
            <person name="Sabol A.L."/>
            <person name="Besser J."/>
            <person name="Gerner-Smidt P."/>
        </authorList>
    </citation>
    <scope>NUCLEOTIDE SEQUENCE [LARGE SCALE GENOMIC DNA]</scope>
    <source>
        <strain evidence="1 2">PNUSAC005307</strain>
    </source>
</reference>
<name>A0AAD2QX83_CAMJU</name>
<dbReference type="EMBL" id="AACQYW010000011">
    <property type="protein sequence ID" value="EAL7595059.1"/>
    <property type="molecule type" value="Genomic_DNA"/>
</dbReference>
<protein>
    <recommendedName>
        <fullName evidence="3">NADH-ubiquinone oxidoreductase chain E</fullName>
    </recommendedName>
</protein>
<dbReference type="Proteomes" id="UP000343544">
    <property type="component" value="Unassembled WGS sequence"/>
</dbReference>
<gene>
    <name evidence="1" type="ORF">DVI03_05245</name>
</gene>
<comment type="caution">
    <text evidence="1">The sequence shown here is derived from an EMBL/GenBank/DDBJ whole genome shotgun (WGS) entry which is preliminary data.</text>
</comment>
<dbReference type="InterPro" id="IPR036868">
    <property type="entry name" value="TusA-like_sf"/>
</dbReference>
<sequence>MRRVDLRKSKEFFEDLAQIIKEAKQGEVLVVLFEIGDFSPVEKSFSFVKEQGCELLNSLKFNQVDWTIVIKKEREYDL</sequence>
<dbReference type="InterPro" id="IPR032424">
    <property type="entry name" value="NADH-UOR_E"/>
</dbReference>
<evidence type="ECO:0000313" key="2">
    <source>
        <dbReference type="Proteomes" id="UP000343544"/>
    </source>
</evidence>
<dbReference type="Gene3D" id="3.30.110.40">
    <property type="entry name" value="TusA-like domain"/>
    <property type="match status" value="1"/>
</dbReference>
<evidence type="ECO:0008006" key="3">
    <source>
        <dbReference type="Google" id="ProtNLM"/>
    </source>
</evidence>
<organism evidence="1 2">
    <name type="scientific">Campylobacter jejuni</name>
    <dbReference type="NCBI Taxonomy" id="197"/>
    <lineage>
        <taxon>Bacteria</taxon>
        <taxon>Pseudomonadati</taxon>
        <taxon>Campylobacterota</taxon>
        <taxon>Epsilonproteobacteria</taxon>
        <taxon>Campylobacterales</taxon>
        <taxon>Campylobacteraceae</taxon>
        <taxon>Campylobacter</taxon>
    </lineage>
</organism>